<accession>A0A4U0GTL1</accession>
<dbReference type="InterPro" id="IPR023753">
    <property type="entry name" value="FAD/NAD-binding_dom"/>
</dbReference>
<feature type="domain" description="FAD/NAD(P)-binding" evidence="3">
    <location>
        <begin position="7"/>
        <end position="286"/>
    </location>
</feature>
<comment type="caution">
    <text evidence="4">The sequence shown here is derived from an EMBL/GenBank/DDBJ whole genome shotgun (WGS) entry which is preliminary data.</text>
</comment>
<keyword evidence="2" id="KW-0560">Oxidoreductase</keyword>
<name>A0A4U0GTL1_9SPHI</name>
<dbReference type="GO" id="GO:0016491">
    <property type="term" value="F:oxidoreductase activity"/>
    <property type="evidence" value="ECO:0007669"/>
    <property type="project" value="UniProtKB-KW"/>
</dbReference>
<keyword evidence="1" id="KW-0285">Flavoprotein</keyword>
<evidence type="ECO:0000313" key="5">
    <source>
        <dbReference type="Proteomes" id="UP000309872"/>
    </source>
</evidence>
<dbReference type="PRINTS" id="PR00368">
    <property type="entry name" value="FADPNR"/>
</dbReference>
<dbReference type="Gene3D" id="3.50.50.60">
    <property type="entry name" value="FAD/NAD(P)-binding domain"/>
    <property type="match status" value="2"/>
</dbReference>
<dbReference type="RefSeq" id="WP_136822588.1">
    <property type="nucleotide sequence ID" value="NZ_BMJX01000008.1"/>
</dbReference>
<sequence>MADNKNFDIIIIGGSYSGLSSAMALGRSMRSVLIIDSGLPCNRQTPHSHNFITQDGQKPSIIAENAKAQVLKYNTVQFYDGLAISGVKTANGFTITTQTGEEFNAKKLIVATGVKDIMPDIQGFSECWGISVIHCPYCHGYEFRNQKTGIMANGERAFHLASLVNNLTDKITILTSGTAEFNTEQMAKLNKHNIQVIDQKIRVIEHKDGIIQNVILKDGSKISLDAMYASVAFQQHSDIPMNLGCELTEQGYIKVDNFQKTTIEGIFACGDSTSMMRSVANAVATGNFAGAMANATLTEKEF</sequence>
<protein>
    <submittedName>
        <fullName evidence="4">NAD(P)/FAD-dependent oxidoreductase</fullName>
    </submittedName>
</protein>
<dbReference type="AlphaFoldDB" id="A0A4U0GTL1"/>
<dbReference type="Proteomes" id="UP000309872">
    <property type="component" value="Unassembled WGS sequence"/>
</dbReference>
<dbReference type="InterPro" id="IPR050097">
    <property type="entry name" value="Ferredoxin-NADP_redctase_2"/>
</dbReference>
<evidence type="ECO:0000256" key="1">
    <source>
        <dbReference type="ARBA" id="ARBA00022630"/>
    </source>
</evidence>
<evidence type="ECO:0000313" key="4">
    <source>
        <dbReference type="EMBL" id="TJY62390.1"/>
    </source>
</evidence>
<dbReference type="Pfam" id="PF07992">
    <property type="entry name" value="Pyr_redox_2"/>
    <property type="match status" value="1"/>
</dbReference>
<evidence type="ECO:0000256" key="2">
    <source>
        <dbReference type="ARBA" id="ARBA00023002"/>
    </source>
</evidence>
<organism evidence="4 5">
    <name type="scientific">Sphingobacterium alkalisoli</name>
    <dbReference type="NCBI Taxonomy" id="1874115"/>
    <lineage>
        <taxon>Bacteria</taxon>
        <taxon>Pseudomonadati</taxon>
        <taxon>Bacteroidota</taxon>
        <taxon>Sphingobacteriia</taxon>
        <taxon>Sphingobacteriales</taxon>
        <taxon>Sphingobacteriaceae</taxon>
        <taxon>Sphingobacterium</taxon>
    </lineage>
</organism>
<proteinExistence type="predicted"/>
<dbReference type="PANTHER" id="PTHR48105">
    <property type="entry name" value="THIOREDOXIN REDUCTASE 1-RELATED-RELATED"/>
    <property type="match status" value="1"/>
</dbReference>
<dbReference type="PRINTS" id="PR00469">
    <property type="entry name" value="PNDRDTASEII"/>
</dbReference>
<dbReference type="EMBL" id="SUKA01000008">
    <property type="protein sequence ID" value="TJY62390.1"/>
    <property type="molecule type" value="Genomic_DNA"/>
</dbReference>
<dbReference type="InterPro" id="IPR036188">
    <property type="entry name" value="FAD/NAD-bd_sf"/>
</dbReference>
<reference evidence="4 5" key="1">
    <citation type="submission" date="2019-04" db="EMBL/GenBank/DDBJ databases">
        <title>Sphingobacterium olei sp. nov., isolated from oil-contaminated soil.</title>
        <authorList>
            <person name="Liu B."/>
        </authorList>
    </citation>
    <scope>NUCLEOTIDE SEQUENCE [LARGE SCALE GENOMIC DNA]</scope>
    <source>
        <strain evidence="4 5">Y3L14</strain>
    </source>
</reference>
<keyword evidence="5" id="KW-1185">Reference proteome</keyword>
<evidence type="ECO:0000259" key="3">
    <source>
        <dbReference type="Pfam" id="PF07992"/>
    </source>
</evidence>
<gene>
    <name evidence="4" type="ORF">FAZ19_20215</name>
</gene>
<dbReference type="SUPFAM" id="SSF51905">
    <property type="entry name" value="FAD/NAD(P)-binding domain"/>
    <property type="match status" value="1"/>
</dbReference>
<dbReference type="OrthoDB" id="9806179at2"/>